<feature type="compositionally biased region" description="Polar residues" evidence="1">
    <location>
        <begin position="245"/>
        <end position="255"/>
    </location>
</feature>
<comment type="caution">
    <text evidence="2">The sequence shown here is derived from an EMBL/GenBank/DDBJ whole genome shotgun (WGS) entry which is preliminary data.</text>
</comment>
<reference evidence="2 3" key="1">
    <citation type="submission" date="2020-07" db="EMBL/GenBank/DDBJ databases">
        <title>Sequencing the genomes of 1000 actinobacteria strains.</title>
        <authorList>
            <person name="Klenk H.-P."/>
        </authorList>
    </citation>
    <scope>NUCLEOTIDE SEQUENCE [LARGE SCALE GENOMIC DNA]</scope>
    <source>
        <strain evidence="2 3">DSM 45927</strain>
    </source>
</reference>
<dbReference type="EMBL" id="JACCFO010000001">
    <property type="protein sequence ID" value="NYI95048.1"/>
    <property type="molecule type" value="Genomic_DNA"/>
</dbReference>
<proteinExistence type="predicted"/>
<evidence type="ECO:0000313" key="3">
    <source>
        <dbReference type="Proteomes" id="UP000575985"/>
    </source>
</evidence>
<dbReference type="Proteomes" id="UP000575985">
    <property type="component" value="Unassembled WGS sequence"/>
</dbReference>
<gene>
    <name evidence="2" type="ORF">HNR12_001325</name>
</gene>
<evidence type="ECO:0000313" key="2">
    <source>
        <dbReference type="EMBL" id="NYI95048.1"/>
    </source>
</evidence>
<accession>A0A853BHU1</accession>
<keyword evidence="3" id="KW-1185">Reference proteome</keyword>
<dbReference type="AlphaFoldDB" id="A0A853BHU1"/>
<evidence type="ECO:0000256" key="1">
    <source>
        <dbReference type="SAM" id="MobiDB-lite"/>
    </source>
</evidence>
<organism evidence="2 3">
    <name type="scientific">Streptomonospora nanhaiensis</name>
    <dbReference type="NCBI Taxonomy" id="1323731"/>
    <lineage>
        <taxon>Bacteria</taxon>
        <taxon>Bacillati</taxon>
        <taxon>Actinomycetota</taxon>
        <taxon>Actinomycetes</taxon>
        <taxon>Streptosporangiales</taxon>
        <taxon>Nocardiopsidaceae</taxon>
        <taxon>Streptomonospora</taxon>
    </lineage>
</organism>
<dbReference type="RefSeq" id="WP_179766651.1">
    <property type="nucleotide sequence ID" value="NZ_JACCFO010000001.1"/>
</dbReference>
<sequence length="277" mass="29336">MPESPSARSGDVGEWVPHGAEFLQRMMDELVVAHELGHAVVGEAVGMESLGFKLEFARNGASVAHASGLAPWRYNGVGHHGLAMALVAGTLAQDVWARLRGATDIATRRALFRDMAPGSAFDNAFLQRLVEERGVDMPAVVASTEEALDRPEVRSALRELVEDVMRDVPMRRAKPMQYLAPGEYIRQVLARHGVVRGMAGGAPHDAAARAAARRPAGRAGGRVPGVAQAVRAAAGRSALVPGSSAERSLSRSLTTPARPGHRPHTGQVTPAAPVRGR</sequence>
<name>A0A853BHU1_9ACTN</name>
<feature type="region of interest" description="Disordered" evidence="1">
    <location>
        <begin position="235"/>
        <end position="277"/>
    </location>
</feature>
<protein>
    <submittedName>
        <fullName evidence="2">Uncharacterized protein</fullName>
    </submittedName>
</protein>